<keyword evidence="6" id="KW-0698">rRNA processing</keyword>
<evidence type="ECO:0000256" key="13">
    <source>
        <dbReference type="ARBA" id="ARBA00047283"/>
    </source>
</evidence>
<accession>A0A420ENF7</accession>
<evidence type="ECO:0000256" key="7">
    <source>
        <dbReference type="ARBA" id="ARBA00022603"/>
    </source>
</evidence>
<comment type="subcellular location">
    <subcellularLocation>
        <location evidence="2">Cytoplasm</location>
    </subcellularLocation>
</comment>
<dbReference type="PROSITE" id="PS51686">
    <property type="entry name" value="SAM_MT_RSMB_NOP"/>
    <property type="match status" value="1"/>
</dbReference>
<evidence type="ECO:0000256" key="14">
    <source>
        <dbReference type="PROSITE-ProRule" id="PRU01023"/>
    </source>
</evidence>
<dbReference type="InterPro" id="IPR006027">
    <property type="entry name" value="NusB_RsmB_TIM44"/>
</dbReference>
<dbReference type="Gene3D" id="3.40.50.150">
    <property type="entry name" value="Vaccinia Virus protein VP39"/>
    <property type="match status" value="1"/>
</dbReference>
<organism evidence="16 17">
    <name type="scientific">Alginatibacterium sediminis</name>
    <dbReference type="NCBI Taxonomy" id="2164068"/>
    <lineage>
        <taxon>Bacteria</taxon>
        <taxon>Pseudomonadati</taxon>
        <taxon>Pseudomonadota</taxon>
        <taxon>Gammaproteobacteria</taxon>
        <taxon>Alteromonadales</taxon>
        <taxon>Alteromonadaceae</taxon>
        <taxon>Alginatibacterium</taxon>
    </lineage>
</organism>
<protein>
    <recommendedName>
        <fullName evidence="4">16S rRNA (cytosine(967)-C(5))-methyltransferase</fullName>
        <ecNumber evidence="4">2.1.1.176</ecNumber>
    </recommendedName>
    <alternativeName>
        <fullName evidence="11">16S rRNA m5C967 methyltransferase</fullName>
    </alternativeName>
    <alternativeName>
        <fullName evidence="12">rRNA (cytosine-C(5)-)-methyltransferase RsmB</fullName>
    </alternativeName>
</protein>
<comment type="catalytic activity">
    <reaction evidence="13">
        <text>cytidine(967) in 16S rRNA + S-adenosyl-L-methionine = 5-methylcytidine(967) in 16S rRNA + S-adenosyl-L-homocysteine + H(+)</text>
        <dbReference type="Rhea" id="RHEA:42748"/>
        <dbReference type="Rhea" id="RHEA-COMP:10219"/>
        <dbReference type="Rhea" id="RHEA-COMP:10220"/>
        <dbReference type="ChEBI" id="CHEBI:15378"/>
        <dbReference type="ChEBI" id="CHEBI:57856"/>
        <dbReference type="ChEBI" id="CHEBI:59789"/>
        <dbReference type="ChEBI" id="CHEBI:74483"/>
        <dbReference type="ChEBI" id="CHEBI:82748"/>
        <dbReference type="EC" id="2.1.1.176"/>
    </reaction>
</comment>
<dbReference type="GO" id="GO:0005829">
    <property type="term" value="C:cytosol"/>
    <property type="evidence" value="ECO:0007669"/>
    <property type="project" value="TreeGrafter"/>
</dbReference>
<dbReference type="InterPro" id="IPR004573">
    <property type="entry name" value="rRNA_ssu_MeTfrase_B"/>
</dbReference>
<evidence type="ECO:0000256" key="4">
    <source>
        <dbReference type="ARBA" id="ARBA00012140"/>
    </source>
</evidence>
<dbReference type="Gene3D" id="3.30.70.1170">
    <property type="entry name" value="Sun protein, domain 3"/>
    <property type="match status" value="1"/>
</dbReference>
<dbReference type="PANTHER" id="PTHR22807">
    <property type="entry name" value="NOP2 YEAST -RELATED NOL1/NOP2/FMU SUN DOMAIN-CONTAINING"/>
    <property type="match status" value="1"/>
</dbReference>
<evidence type="ECO:0000256" key="8">
    <source>
        <dbReference type="ARBA" id="ARBA00022679"/>
    </source>
</evidence>
<dbReference type="Gene3D" id="1.10.940.10">
    <property type="entry name" value="NusB-like"/>
    <property type="match status" value="1"/>
</dbReference>
<dbReference type="SUPFAM" id="SSF53335">
    <property type="entry name" value="S-adenosyl-L-methionine-dependent methyltransferases"/>
    <property type="match status" value="1"/>
</dbReference>
<dbReference type="NCBIfam" id="TIGR00563">
    <property type="entry name" value="rsmB"/>
    <property type="match status" value="1"/>
</dbReference>
<dbReference type="InterPro" id="IPR018314">
    <property type="entry name" value="RsmB/NOL1/NOP2-like_CS"/>
</dbReference>
<dbReference type="Pfam" id="PF22458">
    <property type="entry name" value="RsmF-B_ferredox"/>
    <property type="match status" value="1"/>
</dbReference>
<keyword evidence="7 14" id="KW-0489">Methyltransferase</keyword>
<keyword evidence="9 14" id="KW-0949">S-adenosyl-L-methionine</keyword>
<evidence type="ECO:0000256" key="1">
    <source>
        <dbReference type="ARBA" id="ARBA00002724"/>
    </source>
</evidence>
<evidence type="ECO:0000256" key="12">
    <source>
        <dbReference type="ARBA" id="ARBA00031088"/>
    </source>
</evidence>
<evidence type="ECO:0000256" key="11">
    <source>
        <dbReference type="ARBA" id="ARBA00030399"/>
    </source>
</evidence>
<reference evidence="16 17" key="1">
    <citation type="submission" date="2018-09" db="EMBL/GenBank/DDBJ databases">
        <authorList>
            <person name="Wang Z."/>
        </authorList>
    </citation>
    <scope>NUCLEOTIDE SEQUENCE [LARGE SCALE GENOMIC DNA]</scope>
    <source>
        <strain evidence="16 17">ALS 81</strain>
    </source>
</reference>
<evidence type="ECO:0000256" key="6">
    <source>
        <dbReference type="ARBA" id="ARBA00022552"/>
    </source>
</evidence>
<feature type="domain" description="SAM-dependent MTase RsmB/NOP-type" evidence="15">
    <location>
        <begin position="170"/>
        <end position="438"/>
    </location>
</feature>
<evidence type="ECO:0000256" key="9">
    <source>
        <dbReference type="ARBA" id="ARBA00022691"/>
    </source>
</evidence>
<feature type="binding site" evidence="14">
    <location>
        <position position="284"/>
    </location>
    <ligand>
        <name>S-adenosyl-L-methionine</name>
        <dbReference type="ChEBI" id="CHEBI:59789"/>
    </ligand>
</feature>
<keyword evidence="8 14" id="KW-0808">Transferase</keyword>
<dbReference type="InterPro" id="IPR029063">
    <property type="entry name" value="SAM-dependent_MTases_sf"/>
</dbReference>
<feature type="binding site" evidence="14">
    <location>
        <position position="310"/>
    </location>
    <ligand>
        <name>S-adenosyl-L-methionine</name>
        <dbReference type="ChEBI" id="CHEBI:59789"/>
    </ligand>
</feature>
<dbReference type="InterPro" id="IPR001678">
    <property type="entry name" value="MeTrfase_RsmB-F_NOP2_dom"/>
</dbReference>
<dbReference type="GO" id="GO:0070475">
    <property type="term" value="P:rRNA base methylation"/>
    <property type="evidence" value="ECO:0007669"/>
    <property type="project" value="TreeGrafter"/>
</dbReference>
<feature type="binding site" evidence="14">
    <location>
        <begin position="260"/>
        <end position="266"/>
    </location>
    <ligand>
        <name>S-adenosyl-L-methionine</name>
        <dbReference type="ChEBI" id="CHEBI:59789"/>
    </ligand>
</feature>
<keyword evidence="10 14" id="KW-0694">RNA-binding</keyword>
<dbReference type="Proteomes" id="UP000286482">
    <property type="component" value="Unassembled WGS sequence"/>
</dbReference>
<feature type="active site" description="Nucleophile" evidence="14">
    <location>
        <position position="381"/>
    </location>
</feature>
<dbReference type="FunFam" id="3.40.50.150:FF:000022">
    <property type="entry name" value="Ribosomal RNA small subunit methyltransferase B"/>
    <property type="match status" value="1"/>
</dbReference>
<dbReference type="OrthoDB" id="9810297at2"/>
<dbReference type="PANTHER" id="PTHR22807:SF61">
    <property type="entry name" value="NOL1_NOP2_SUN FAMILY PROTEIN _ ANTITERMINATION NUSB DOMAIN-CONTAINING PROTEIN"/>
    <property type="match status" value="1"/>
</dbReference>
<dbReference type="AlphaFoldDB" id="A0A420ENF7"/>
<dbReference type="GO" id="GO:0003723">
    <property type="term" value="F:RNA binding"/>
    <property type="evidence" value="ECO:0007669"/>
    <property type="project" value="UniProtKB-UniRule"/>
</dbReference>
<dbReference type="EMBL" id="RAQO01000001">
    <property type="protein sequence ID" value="RKF22193.1"/>
    <property type="molecule type" value="Genomic_DNA"/>
</dbReference>
<gene>
    <name evidence="16" type="primary">rsmB</name>
    <name evidence="16" type="ORF">DBZ36_00675</name>
</gene>
<evidence type="ECO:0000256" key="5">
    <source>
        <dbReference type="ARBA" id="ARBA00022490"/>
    </source>
</evidence>
<dbReference type="Pfam" id="PF01189">
    <property type="entry name" value="Methyltr_RsmB-F"/>
    <property type="match status" value="1"/>
</dbReference>
<evidence type="ECO:0000313" key="17">
    <source>
        <dbReference type="Proteomes" id="UP000286482"/>
    </source>
</evidence>
<dbReference type="PROSITE" id="PS01153">
    <property type="entry name" value="NOL1_NOP2_SUN"/>
    <property type="match status" value="1"/>
</dbReference>
<dbReference type="SUPFAM" id="SSF48013">
    <property type="entry name" value="NusB-like"/>
    <property type="match status" value="1"/>
</dbReference>
<comment type="function">
    <text evidence="1">Specifically methylates the cytosine at position 967 (m5C967) of 16S rRNA.</text>
</comment>
<keyword evidence="17" id="KW-1185">Reference proteome</keyword>
<evidence type="ECO:0000256" key="10">
    <source>
        <dbReference type="ARBA" id="ARBA00022884"/>
    </source>
</evidence>
<dbReference type="RefSeq" id="WP_120352996.1">
    <property type="nucleotide sequence ID" value="NZ_RAQO01000001.1"/>
</dbReference>
<evidence type="ECO:0000313" key="16">
    <source>
        <dbReference type="EMBL" id="RKF22193.1"/>
    </source>
</evidence>
<name>A0A420ENF7_9ALTE</name>
<comment type="caution">
    <text evidence="16">The sequence shown here is derived from an EMBL/GenBank/DDBJ whole genome shotgun (WGS) entry which is preliminary data.</text>
</comment>
<dbReference type="InterPro" id="IPR035926">
    <property type="entry name" value="NusB-like_sf"/>
</dbReference>
<keyword evidence="5" id="KW-0963">Cytoplasm</keyword>
<dbReference type="CDD" id="cd02440">
    <property type="entry name" value="AdoMet_MTases"/>
    <property type="match status" value="1"/>
</dbReference>
<dbReference type="InterPro" id="IPR049560">
    <property type="entry name" value="MeTrfase_RsmB-F_NOP2_cat"/>
</dbReference>
<comment type="similarity">
    <text evidence="3 14">Belongs to the class I-like SAM-binding methyltransferase superfamily. RsmB/NOP family.</text>
</comment>
<sequence>MSNADRPGKTLAVRAAAAQILFQVVDQGQSLSQMLARYQARVEMREFALLQELCYGVLRWLPRFEHCIQERMEKPLKGKIRCLHFLLMVGLYQLYFMRIPAHAAVSETVQACHSLGYANLKKLLNGVLRSIEREYPDLEFESGPQALIDCHPSWIRKRLQATYPDTWKNIVDANNQRAPMWLRVNSNKSSVADYKKQLTELEIDSYTHPFAIDALRLEKPCGVGSLPEFELGVSSVQDAAAQFAAHILDAQAGDAVLDACAAPGGKTCHIMERQGQLKSMLAIDVDAQRLERVQQNLDRIGLDAKLMAVDAASADAFSDMCFDRILLDAPCSATGVIRRHPDIKWLRRESDIAALVALQAKILDNLWHFLRPGGTLVYATCSILPDENSQQVEAFLARQSDASLEAIEYQSDPSSIGWQLLPGVEHSDGFYYAKLVKAKA</sequence>
<evidence type="ECO:0000256" key="2">
    <source>
        <dbReference type="ARBA" id="ARBA00004496"/>
    </source>
</evidence>
<dbReference type="GO" id="GO:0009383">
    <property type="term" value="F:rRNA (cytosine-C5-)-methyltransferase activity"/>
    <property type="evidence" value="ECO:0007669"/>
    <property type="project" value="TreeGrafter"/>
</dbReference>
<feature type="binding site" evidence="14">
    <location>
        <position position="328"/>
    </location>
    <ligand>
        <name>S-adenosyl-L-methionine</name>
        <dbReference type="ChEBI" id="CHEBI:59789"/>
    </ligand>
</feature>
<proteinExistence type="inferred from homology"/>
<dbReference type="InterPro" id="IPR023267">
    <property type="entry name" value="RCMT"/>
</dbReference>
<dbReference type="NCBIfam" id="NF011494">
    <property type="entry name" value="PRK14902.1"/>
    <property type="match status" value="1"/>
</dbReference>
<dbReference type="EC" id="2.1.1.176" evidence="4"/>
<dbReference type="Gene3D" id="1.10.287.730">
    <property type="entry name" value="Helix hairpin bin"/>
    <property type="match status" value="1"/>
</dbReference>
<dbReference type="InterPro" id="IPR054728">
    <property type="entry name" value="RsmB-like_ferredoxin"/>
</dbReference>
<dbReference type="PRINTS" id="PR02008">
    <property type="entry name" value="RCMTFAMILY"/>
</dbReference>
<evidence type="ECO:0000259" key="15">
    <source>
        <dbReference type="PROSITE" id="PS51686"/>
    </source>
</evidence>
<dbReference type="GO" id="GO:0006355">
    <property type="term" value="P:regulation of DNA-templated transcription"/>
    <property type="evidence" value="ECO:0007669"/>
    <property type="project" value="InterPro"/>
</dbReference>
<evidence type="ECO:0000256" key="3">
    <source>
        <dbReference type="ARBA" id="ARBA00007494"/>
    </source>
</evidence>
<dbReference type="Pfam" id="PF01029">
    <property type="entry name" value="NusB"/>
    <property type="match status" value="1"/>
</dbReference>
<dbReference type="NCBIfam" id="NF008149">
    <property type="entry name" value="PRK10901.1"/>
    <property type="match status" value="1"/>
</dbReference>